<dbReference type="InterPro" id="IPR025420">
    <property type="entry name" value="DUF4143"/>
</dbReference>
<keyword evidence="4" id="KW-1185">Reference proteome</keyword>
<evidence type="ECO:0000259" key="2">
    <source>
        <dbReference type="Pfam" id="PF13635"/>
    </source>
</evidence>
<dbReference type="Pfam" id="PF13173">
    <property type="entry name" value="AAA_14"/>
    <property type="match status" value="1"/>
</dbReference>
<dbReference type="InterPro" id="IPR027417">
    <property type="entry name" value="P-loop_NTPase"/>
</dbReference>
<dbReference type="OrthoDB" id="9801684at2"/>
<reference evidence="3 4" key="1">
    <citation type="submission" date="2018-05" db="EMBL/GenBank/DDBJ databases">
        <title>Leucothrix arctica sp. nov., isolated from Arctic seawater.</title>
        <authorList>
            <person name="Choi A."/>
            <person name="Baek K."/>
        </authorList>
    </citation>
    <scope>NUCLEOTIDE SEQUENCE [LARGE SCALE GENOMIC DNA]</scope>
    <source>
        <strain evidence="3 4">JCM 18388</strain>
    </source>
</reference>
<protein>
    <submittedName>
        <fullName evidence="3">AAA family ATPase</fullName>
    </submittedName>
</protein>
<dbReference type="PANTHER" id="PTHR33295:SF8">
    <property type="entry name" value="AAA+ ATPASE DOMAIN-CONTAINING PROTEIN"/>
    <property type="match status" value="1"/>
</dbReference>
<dbReference type="Proteomes" id="UP000245539">
    <property type="component" value="Unassembled WGS sequence"/>
</dbReference>
<dbReference type="AlphaFoldDB" id="A0A317CSK1"/>
<evidence type="ECO:0000313" key="4">
    <source>
        <dbReference type="Proteomes" id="UP000245539"/>
    </source>
</evidence>
<gene>
    <name evidence="3" type="ORF">DKW60_06180</name>
</gene>
<feature type="domain" description="AAA" evidence="1">
    <location>
        <begin position="36"/>
        <end position="169"/>
    </location>
</feature>
<dbReference type="SUPFAM" id="SSF52540">
    <property type="entry name" value="P-loop containing nucleoside triphosphate hydrolases"/>
    <property type="match status" value="1"/>
</dbReference>
<proteinExistence type="predicted"/>
<organism evidence="3 4">
    <name type="scientific">Leucothrix pacifica</name>
    <dbReference type="NCBI Taxonomy" id="1247513"/>
    <lineage>
        <taxon>Bacteria</taxon>
        <taxon>Pseudomonadati</taxon>
        <taxon>Pseudomonadota</taxon>
        <taxon>Gammaproteobacteria</taxon>
        <taxon>Thiotrichales</taxon>
        <taxon>Thiotrichaceae</taxon>
        <taxon>Leucothrix</taxon>
    </lineage>
</organism>
<evidence type="ECO:0000313" key="3">
    <source>
        <dbReference type="EMBL" id="PWQ99302.1"/>
    </source>
</evidence>
<feature type="domain" description="DUF4143" evidence="2">
    <location>
        <begin position="226"/>
        <end position="366"/>
    </location>
</feature>
<dbReference type="RefSeq" id="WP_109836793.1">
    <property type="nucleotide sequence ID" value="NZ_QGKM01000012.1"/>
</dbReference>
<dbReference type="Pfam" id="PF13635">
    <property type="entry name" value="DUF4143"/>
    <property type="match status" value="1"/>
</dbReference>
<dbReference type="EMBL" id="QGKM01000012">
    <property type="protein sequence ID" value="PWQ99302.1"/>
    <property type="molecule type" value="Genomic_DNA"/>
</dbReference>
<sequence>MEKALITHNKHWKKPYDGLYQRSVYLKLIDLISLKQIQVLKGIRRSGKTTLFRLLINHLSETVDPRSILYVNLDDPYFSDLYNSSKSLYSLLELSEKVTGIPVQYLFLDEVQNVDAWEKFVKAIYDNEVVKKIFVTGSNSSLLEGEYAKLLSGRYIETEIHAPTFSEVLNVRGIKSRFELIDRKAEALRLVDEMMEFGSFFEVLDAQEHKRDIILSYYDTIVFKDCIANNNLRDAKTFKEVAHFMITNSASLYSYTSVSKALGVNDGTVKEYIHVLEDSYICQEIKQYAFSLKEQIRSKKKVYINDNGFLSQTSFKFSQNYGQTFENLVYTEFNKRGYEVYFHNKDFECDFICKKGEQLLAVQVCYELTPQNRPREFSGLEKLKLKTGRKLLVTYNQSEGVADGVEVIAFWDLFSEEITS</sequence>
<name>A0A317CSK1_9GAMM</name>
<accession>A0A317CSK1</accession>
<dbReference type="InterPro" id="IPR041682">
    <property type="entry name" value="AAA_14"/>
</dbReference>
<comment type="caution">
    <text evidence="3">The sequence shown here is derived from an EMBL/GenBank/DDBJ whole genome shotgun (WGS) entry which is preliminary data.</text>
</comment>
<dbReference type="PANTHER" id="PTHR33295">
    <property type="entry name" value="ATPASE"/>
    <property type="match status" value="1"/>
</dbReference>
<evidence type="ECO:0000259" key="1">
    <source>
        <dbReference type="Pfam" id="PF13173"/>
    </source>
</evidence>